<dbReference type="AlphaFoldDB" id="A0AAQ4D3C4"/>
<dbReference type="EMBL" id="JARKHS020035720">
    <property type="protein sequence ID" value="KAK8756964.1"/>
    <property type="molecule type" value="Genomic_DNA"/>
</dbReference>
<protein>
    <recommendedName>
        <fullName evidence="4">Secreted protein</fullName>
    </recommendedName>
</protein>
<name>A0AAQ4D3C4_AMBAM</name>
<evidence type="ECO:0000313" key="2">
    <source>
        <dbReference type="EMBL" id="KAK8756964.1"/>
    </source>
</evidence>
<gene>
    <name evidence="2" type="ORF">V5799_000334</name>
</gene>
<evidence type="ECO:0008006" key="4">
    <source>
        <dbReference type="Google" id="ProtNLM"/>
    </source>
</evidence>
<feature type="chain" id="PRO_5043034564" description="Secreted protein" evidence="1">
    <location>
        <begin position="25"/>
        <end position="87"/>
    </location>
</feature>
<evidence type="ECO:0000313" key="3">
    <source>
        <dbReference type="Proteomes" id="UP001321473"/>
    </source>
</evidence>
<keyword evidence="1" id="KW-0732">Signal</keyword>
<evidence type="ECO:0000256" key="1">
    <source>
        <dbReference type="SAM" id="SignalP"/>
    </source>
</evidence>
<sequence>MQRYLAVAVIVLLCMHSLMPRVKGCNPSLRPGKNRQYPCVADVSPGSCSFTYASTVILWTVVKAECAGRTTQFTEEGLSAVPMRKAY</sequence>
<organism evidence="2 3">
    <name type="scientific">Amblyomma americanum</name>
    <name type="common">Lone star tick</name>
    <dbReference type="NCBI Taxonomy" id="6943"/>
    <lineage>
        <taxon>Eukaryota</taxon>
        <taxon>Metazoa</taxon>
        <taxon>Ecdysozoa</taxon>
        <taxon>Arthropoda</taxon>
        <taxon>Chelicerata</taxon>
        <taxon>Arachnida</taxon>
        <taxon>Acari</taxon>
        <taxon>Parasitiformes</taxon>
        <taxon>Ixodida</taxon>
        <taxon>Ixodoidea</taxon>
        <taxon>Ixodidae</taxon>
        <taxon>Amblyomminae</taxon>
        <taxon>Amblyomma</taxon>
    </lineage>
</organism>
<keyword evidence="3" id="KW-1185">Reference proteome</keyword>
<feature type="signal peptide" evidence="1">
    <location>
        <begin position="1"/>
        <end position="24"/>
    </location>
</feature>
<dbReference type="Proteomes" id="UP001321473">
    <property type="component" value="Unassembled WGS sequence"/>
</dbReference>
<comment type="caution">
    <text evidence="2">The sequence shown here is derived from an EMBL/GenBank/DDBJ whole genome shotgun (WGS) entry which is preliminary data.</text>
</comment>
<accession>A0AAQ4D3C4</accession>
<proteinExistence type="predicted"/>
<reference evidence="2 3" key="1">
    <citation type="journal article" date="2023" name="Arcadia Sci">
        <title>De novo assembly of a long-read Amblyomma americanum tick genome.</title>
        <authorList>
            <person name="Chou S."/>
            <person name="Poskanzer K.E."/>
            <person name="Rollins M."/>
            <person name="Thuy-Boun P.S."/>
        </authorList>
    </citation>
    <scope>NUCLEOTIDE SEQUENCE [LARGE SCALE GENOMIC DNA]</scope>
    <source>
        <strain evidence="2">F_SG_1</strain>
        <tissue evidence="2">Salivary glands</tissue>
    </source>
</reference>